<dbReference type="CDD" id="cd17375">
    <property type="entry name" value="MFS_SLC22A16_CT2"/>
    <property type="match status" value="1"/>
</dbReference>
<evidence type="ECO:0000259" key="6">
    <source>
        <dbReference type="PROSITE" id="PS50850"/>
    </source>
</evidence>
<comment type="subcellular location">
    <subcellularLocation>
        <location evidence="1">Membrane</location>
        <topology evidence="1">Multi-pass membrane protein</topology>
    </subcellularLocation>
</comment>
<dbReference type="CTD" id="85413"/>
<dbReference type="GeneTree" id="ENSGT00940000160723"/>
<keyword evidence="2 5" id="KW-0812">Transmembrane</keyword>
<dbReference type="Proteomes" id="UP000314986">
    <property type="component" value="Unassembled WGS sequence"/>
</dbReference>
<dbReference type="GO" id="GO:0016020">
    <property type="term" value="C:membrane"/>
    <property type="evidence" value="ECO:0007669"/>
    <property type="project" value="UniProtKB-SubCell"/>
</dbReference>
<dbReference type="AlphaFoldDB" id="A0A4W3K0I9"/>
<feature type="transmembrane region" description="Helical" evidence="5">
    <location>
        <begin position="192"/>
        <end position="211"/>
    </location>
</feature>
<dbReference type="Gene3D" id="1.20.1250.20">
    <property type="entry name" value="MFS general substrate transporter like domains"/>
    <property type="match status" value="1"/>
</dbReference>
<evidence type="ECO:0000256" key="4">
    <source>
        <dbReference type="ARBA" id="ARBA00023136"/>
    </source>
</evidence>
<dbReference type="Ensembl" id="ENSCMIT00000037947.1">
    <property type="protein sequence ID" value="ENSCMIP00000037405.1"/>
    <property type="gene ID" value="ENSCMIG00000015736.1"/>
</dbReference>
<organism evidence="7 8">
    <name type="scientific">Callorhinchus milii</name>
    <name type="common">Ghost shark</name>
    <dbReference type="NCBI Taxonomy" id="7868"/>
    <lineage>
        <taxon>Eukaryota</taxon>
        <taxon>Metazoa</taxon>
        <taxon>Chordata</taxon>
        <taxon>Craniata</taxon>
        <taxon>Vertebrata</taxon>
        <taxon>Chondrichthyes</taxon>
        <taxon>Holocephali</taxon>
        <taxon>Chimaeriformes</taxon>
        <taxon>Callorhinchidae</taxon>
        <taxon>Callorhinchus</taxon>
    </lineage>
</organism>
<evidence type="ECO:0000313" key="7">
    <source>
        <dbReference type="Ensembl" id="ENSCMIP00000037405.1"/>
    </source>
</evidence>
<dbReference type="GO" id="GO:0022857">
    <property type="term" value="F:transmembrane transporter activity"/>
    <property type="evidence" value="ECO:0007669"/>
    <property type="project" value="InterPro"/>
</dbReference>
<reference evidence="8" key="1">
    <citation type="journal article" date="2006" name="Science">
        <title>Ancient noncoding elements conserved in the human genome.</title>
        <authorList>
            <person name="Venkatesh B."/>
            <person name="Kirkness E.F."/>
            <person name="Loh Y.H."/>
            <person name="Halpern A.L."/>
            <person name="Lee A.P."/>
            <person name="Johnson J."/>
            <person name="Dandona N."/>
            <person name="Viswanathan L.D."/>
            <person name="Tay A."/>
            <person name="Venter J.C."/>
            <person name="Strausberg R.L."/>
            <person name="Brenner S."/>
        </authorList>
    </citation>
    <scope>NUCLEOTIDE SEQUENCE [LARGE SCALE GENOMIC DNA]</scope>
</reference>
<dbReference type="RefSeq" id="XP_007892163.1">
    <property type="nucleotide sequence ID" value="XM_007893972.2"/>
</dbReference>
<evidence type="ECO:0000256" key="3">
    <source>
        <dbReference type="ARBA" id="ARBA00022989"/>
    </source>
</evidence>
<feature type="transmembrane region" description="Helical" evidence="5">
    <location>
        <begin position="375"/>
        <end position="391"/>
    </location>
</feature>
<evidence type="ECO:0000256" key="5">
    <source>
        <dbReference type="SAM" id="Phobius"/>
    </source>
</evidence>
<protein>
    <submittedName>
        <fullName evidence="7">Solute carrier family 22 member 16</fullName>
    </submittedName>
</protein>
<name>A0A4W3K0I9_CALMI</name>
<dbReference type="PROSITE" id="PS50850">
    <property type="entry name" value="MFS"/>
    <property type="match status" value="1"/>
</dbReference>
<dbReference type="GeneID" id="103178960"/>
<feature type="transmembrane region" description="Helical" evidence="5">
    <location>
        <begin position="277"/>
        <end position="296"/>
    </location>
</feature>
<dbReference type="STRING" id="7868.ENSCMIP00000037405"/>
<evidence type="ECO:0000256" key="2">
    <source>
        <dbReference type="ARBA" id="ARBA00022692"/>
    </source>
</evidence>
<dbReference type="InterPro" id="IPR036259">
    <property type="entry name" value="MFS_trans_sf"/>
</dbReference>
<feature type="transmembrane region" description="Helical" evidence="5">
    <location>
        <begin position="431"/>
        <end position="450"/>
    </location>
</feature>
<dbReference type="OrthoDB" id="2261376at2759"/>
<dbReference type="OMA" id="MEAYMGA"/>
<feature type="domain" description="Major facilitator superfamily (MFS) profile" evidence="6">
    <location>
        <begin position="85"/>
        <end position="544"/>
    </location>
</feature>
<feature type="transmembrane region" description="Helical" evidence="5">
    <location>
        <begin position="160"/>
        <end position="180"/>
    </location>
</feature>
<keyword evidence="8" id="KW-1185">Reference proteome</keyword>
<reference evidence="7" key="4">
    <citation type="submission" date="2025-08" db="UniProtKB">
        <authorList>
            <consortium name="Ensembl"/>
        </authorList>
    </citation>
    <scope>IDENTIFICATION</scope>
</reference>
<reference evidence="8" key="2">
    <citation type="journal article" date="2007" name="PLoS Biol.">
        <title>Survey sequencing and comparative analysis of the elephant shark (Callorhinchus milii) genome.</title>
        <authorList>
            <person name="Venkatesh B."/>
            <person name="Kirkness E.F."/>
            <person name="Loh Y.H."/>
            <person name="Halpern A.L."/>
            <person name="Lee A.P."/>
            <person name="Johnson J."/>
            <person name="Dandona N."/>
            <person name="Viswanathan L.D."/>
            <person name="Tay A."/>
            <person name="Venter J.C."/>
            <person name="Strausberg R.L."/>
            <person name="Brenner S."/>
        </authorList>
    </citation>
    <scope>NUCLEOTIDE SEQUENCE [LARGE SCALE GENOMIC DNA]</scope>
</reference>
<evidence type="ECO:0000313" key="8">
    <source>
        <dbReference type="Proteomes" id="UP000314986"/>
    </source>
</evidence>
<dbReference type="PANTHER" id="PTHR24064">
    <property type="entry name" value="SOLUTE CARRIER FAMILY 22 MEMBER"/>
    <property type="match status" value="1"/>
</dbReference>
<gene>
    <name evidence="7" type="primary">slc22a16</name>
</gene>
<feature type="transmembrane region" description="Helical" evidence="5">
    <location>
        <begin position="403"/>
        <end position="424"/>
    </location>
</feature>
<dbReference type="InterPro" id="IPR020846">
    <property type="entry name" value="MFS_dom"/>
</dbReference>
<feature type="transmembrane region" description="Helical" evidence="5">
    <location>
        <begin position="456"/>
        <end position="479"/>
    </location>
</feature>
<reference evidence="8" key="3">
    <citation type="journal article" date="2014" name="Nature">
        <title>Elephant shark genome provides unique insights into gnathostome evolution.</title>
        <authorList>
            <consortium name="International Elephant Shark Genome Sequencing Consortium"/>
            <person name="Venkatesh B."/>
            <person name="Lee A.P."/>
            <person name="Ravi V."/>
            <person name="Maurya A.K."/>
            <person name="Lian M.M."/>
            <person name="Swann J.B."/>
            <person name="Ohta Y."/>
            <person name="Flajnik M.F."/>
            <person name="Sutoh Y."/>
            <person name="Kasahara M."/>
            <person name="Hoon S."/>
            <person name="Gangu V."/>
            <person name="Roy S.W."/>
            <person name="Irimia M."/>
            <person name="Korzh V."/>
            <person name="Kondrychyn I."/>
            <person name="Lim Z.W."/>
            <person name="Tay B.H."/>
            <person name="Tohari S."/>
            <person name="Kong K.W."/>
            <person name="Ho S."/>
            <person name="Lorente-Galdos B."/>
            <person name="Quilez J."/>
            <person name="Marques-Bonet T."/>
            <person name="Raney B.J."/>
            <person name="Ingham P.W."/>
            <person name="Tay A."/>
            <person name="Hillier L.W."/>
            <person name="Minx P."/>
            <person name="Boehm T."/>
            <person name="Wilson R.K."/>
            <person name="Brenner S."/>
            <person name="Warren W.C."/>
        </authorList>
    </citation>
    <scope>NUCLEOTIDE SEQUENCE [LARGE SCALE GENOMIC DNA]</scope>
</reference>
<accession>A0A4W3K0I9</accession>
<dbReference type="SUPFAM" id="SSF103473">
    <property type="entry name" value="MFS general substrate transporter"/>
    <property type="match status" value="1"/>
</dbReference>
<feature type="transmembrane region" description="Helical" evidence="5">
    <location>
        <begin position="217"/>
        <end position="238"/>
    </location>
</feature>
<proteinExistence type="predicted"/>
<dbReference type="Pfam" id="PF00083">
    <property type="entry name" value="Sugar_tr"/>
    <property type="match status" value="1"/>
</dbReference>
<keyword evidence="4 5" id="KW-0472">Membrane</keyword>
<dbReference type="InterPro" id="IPR005828">
    <property type="entry name" value="MFS_sugar_transport-like"/>
</dbReference>
<dbReference type="KEGG" id="cmk:103178960"/>
<keyword evidence="3 5" id="KW-1133">Transmembrane helix</keyword>
<dbReference type="InParanoid" id="A0A4W3K0I9"/>
<reference evidence="7" key="5">
    <citation type="submission" date="2025-09" db="UniProtKB">
        <authorList>
            <consortium name="Ensembl"/>
        </authorList>
    </citation>
    <scope>IDENTIFICATION</scope>
</reference>
<evidence type="ECO:0000256" key="1">
    <source>
        <dbReference type="ARBA" id="ARBA00004141"/>
    </source>
</evidence>
<sequence>MSGQQVPLIPMAPQTLERLFDKLGHFGRFQAAVYFVANFQTIACGIHYLASVFLAVTPQHLCKLPGNVTDILISNTTASPEKLWDLWTPESRGIIAQLDNGEIWETEQCSRFRRIGASELVNEFQGNRTRHSCSDGFVYDQTHMENSIVTEWDLVCDKEWLAKLTQPIFMIGVLLGAVIFGDIADRIGRRSILWFTSTAQFVFGVAVAFTSDYYSFIIVRFLLALVSSGYLVVVFVYVTEYTGLKARTWASMHVHAYFAAGIMVVALVGYLVRAWRYYQLVLSLVTIPFIFCCWLLPETPWWLLAKGRHEEVQKLMATIARWNKVDISCQLSLAQMNSSENAMDKEITKEETVTKEEKISIVDLFRDWNMAKRTITIWLVWFTGSLGYYVSSLGSVSLGGNEYLNLFLAGAVELPSYIIACFVMDKLGRRNTLAPSLFLTGLACFLSMVVPQDIEALSITLSMIGKFAIALAFGLIYLYTAELYPTIIRSLAVGSGSMMARVGSTVAPFCVLLSAVWIFLPQLIVGVMAFVTGLLTLMLPETLGKPLTQTFQEATELQAKVKLAKIKGASQAEAGCSNASVATLEKQSYPIDGAEKLKEQQQLIEHLTKL</sequence>
<feature type="transmembrane region" description="Helical" evidence="5">
    <location>
        <begin position="250"/>
        <end position="271"/>
    </location>
</feature>